<feature type="repeat" description="PPR" evidence="2">
    <location>
        <begin position="589"/>
        <end position="623"/>
    </location>
</feature>
<feature type="repeat" description="PPR" evidence="2">
    <location>
        <begin position="788"/>
        <end position="822"/>
    </location>
</feature>
<feature type="repeat" description="PPR" evidence="2">
    <location>
        <begin position="488"/>
        <end position="522"/>
    </location>
</feature>
<protein>
    <recommendedName>
        <fullName evidence="5">Pentatricopeptide repeat-containing protein</fullName>
    </recommendedName>
</protein>
<feature type="repeat" description="PPR" evidence="2">
    <location>
        <begin position="687"/>
        <end position="721"/>
    </location>
</feature>
<dbReference type="InterPro" id="IPR046848">
    <property type="entry name" value="E_motif"/>
</dbReference>
<dbReference type="FunFam" id="1.25.40.10:FF:000090">
    <property type="entry name" value="Pentatricopeptide repeat-containing protein, chloroplastic"/>
    <property type="match status" value="1"/>
</dbReference>
<dbReference type="InterPro" id="IPR011990">
    <property type="entry name" value="TPR-like_helical_dom_sf"/>
</dbReference>
<dbReference type="PANTHER" id="PTHR47926:SF544">
    <property type="entry name" value="PENTACOTRIPEPTIDE-REPEAT REGION OF PRORP DOMAIN-CONTAINING PROTEIN"/>
    <property type="match status" value="1"/>
</dbReference>
<dbReference type="FunFam" id="1.25.40.10:FF:000073">
    <property type="entry name" value="Pentatricopeptide repeat-containing protein chloroplastic"/>
    <property type="match status" value="2"/>
</dbReference>
<comment type="caution">
    <text evidence="3">The sequence shown here is derived from an EMBL/GenBank/DDBJ whole genome shotgun (WGS) entry which is preliminary data.</text>
</comment>
<dbReference type="Proteomes" id="UP001443914">
    <property type="component" value="Unassembled WGS sequence"/>
</dbReference>
<dbReference type="Pfam" id="PF13041">
    <property type="entry name" value="PPR_2"/>
    <property type="match status" value="3"/>
</dbReference>
<sequence>MILRLKNSVLQCRNLLTFSNPQHYIHFKIKLCKKIDDLKTLKSQLITSGLINHKHVVSEFIGQCFDLGTPEFALSVFYASKNRSLFLQNYLIKHLCKFGLYENVISVYKSCVICGCSSGDYTYPFVIKSCAVLCDVDLGKEIHGVVLRTGYDSNAVVQTALVDFYSKIGRVDVARKVFDEMPEWDLISCNALISGYCYNGSDYEALDVFYVMWVNGVKGNVPTLASIIPTCTRLGFRNLGRCLHCYAVKGGFNHDESLIPALISLYASNGDVSVVESVFDLSPVHNAVILTSMICAYTQNQMPERAFEMFSRMVYADLRPNTVTFVSVIPCCEKMNSLSHGECLHGCVIKYGLENQVSVAPALISMYAKLGEIDSATCIFNHMSSKNLLAWNSLISGYVNQGFLRKSLEAVREMNAAGFEPDSISVINILSACADLRALILGKSAHGISIRKGFDSNLNVSNLLLSFYSDCVHLDSSFKLFARMPLKNSISWNTMISNCVNHGEIRKAESLISEMQQEGLQLDAISLISILPVLNESRKSAQGMSLHAYAVKFGFISDVTLANALISMYCNCNCLDAAELVFSTMMRRCVVSWTSLITGYRYQNLHEEASFLFKVMINSGQKPSYITLLNVLPGCRTLLEGKSVHCYAIRTGVMLQNTLVTSLISMYSRFKEVMLCHILFDAGDKLDISLWNVMLSVFLEAKDPEKAFALFRDLLLTKLKVDYVTVLSLVSACAQLNSISLGNCVLGFAIKNGFSNETNICNALTDLYAKNGDILLAKTVFDSLLYRDAVSWSTIINGYGLHGYGDSAISLFSQMENFGLKPDRITYLNLLSACNHSGLSERGKVIFNSMLTSGVQPRMEHYACVVDLLCKTGELNEAYELVTTLPYGPSASMLESLLGACRVYGNVELGEKVGELLIERYPENPTVYVTLHNVYAGAGRWDDANRIRVLMEEKELRKVAAFSLLEGYS</sequence>
<evidence type="ECO:0000313" key="4">
    <source>
        <dbReference type="Proteomes" id="UP001443914"/>
    </source>
</evidence>
<feature type="repeat" description="PPR" evidence="2">
    <location>
        <begin position="387"/>
        <end position="421"/>
    </location>
</feature>
<name>A0AAW1K5V3_SAPOF</name>
<dbReference type="InterPro" id="IPR002885">
    <property type="entry name" value="PPR_rpt"/>
</dbReference>
<organism evidence="3 4">
    <name type="scientific">Saponaria officinalis</name>
    <name type="common">Common soapwort</name>
    <name type="synonym">Lychnis saponaria</name>
    <dbReference type="NCBI Taxonomy" id="3572"/>
    <lineage>
        <taxon>Eukaryota</taxon>
        <taxon>Viridiplantae</taxon>
        <taxon>Streptophyta</taxon>
        <taxon>Embryophyta</taxon>
        <taxon>Tracheophyta</taxon>
        <taxon>Spermatophyta</taxon>
        <taxon>Magnoliopsida</taxon>
        <taxon>eudicotyledons</taxon>
        <taxon>Gunneridae</taxon>
        <taxon>Pentapetalae</taxon>
        <taxon>Caryophyllales</taxon>
        <taxon>Caryophyllaceae</taxon>
        <taxon>Caryophylleae</taxon>
        <taxon>Saponaria</taxon>
    </lineage>
</organism>
<reference evidence="3" key="1">
    <citation type="submission" date="2024-03" db="EMBL/GenBank/DDBJ databases">
        <title>WGS assembly of Saponaria officinalis var. Norfolk2.</title>
        <authorList>
            <person name="Jenkins J."/>
            <person name="Shu S."/>
            <person name="Grimwood J."/>
            <person name="Barry K."/>
            <person name="Goodstein D."/>
            <person name="Schmutz J."/>
            <person name="Leebens-Mack J."/>
            <person name="Osbourn A."/>
        </authorList>
    </citation>
    <scope>NUCLEOTIDE SEQUENCE [LARGE SCALE GENOMIC DNA]</scope>
    <source>
        <strain evidence="3">JIC</strain>
    </source>
</reference>
<evidence type="ECO:0000256" key="1">
    <source>
        <dbReference type="ARBA" id="ARBA00022737"/>
    </source>
</evidence>
<keyword evidence="1" id="KW-0677">Repeat</keyword>
<feature type="repeat" description="PPR" evidence="2">
    <location>
        <begin position="185"/>
        <end position="219"/>
    </location>
</feature>
<dbReference type="EMBL" id="JBDFQZ010000006">
    <property type="protein sequence ID" value="KAK9713524.1"/>
    <property type="molecule type" value="Genomic_DNA"/>
</dbReference>
<feature type="repeat" description="PPR" evidence="2">
    <location>
        <begin position="823"/>
        <end position="857"/>
    </location>
</feature>
<dbReference type="NCBIfam" id="TIGR00756">
    <property type="entry name" value="PPR"/>
    <property type="match status" value="7"/>
</dbReference>
<dbReference type="Pfam" id="PF01535">
    <property type="entry name" value="PPR"/>
    <property type="match status" value="7"/>
</dbReference>
<gene>
    <name evidence="3" type="ORF">RND81_06G032800</name>
</gene>
<dbReference type="Gene3D" id="1.25.40.10">
    <property type="entry name" value="Tetratricopeptide repeat domain"/>
    <property type="match status" value="7"/>
</dbReference>
<dbReference type="InterPro" id="IPR046960">
    <property type="entry name" value="PPR_At4g14850-like_plant"/>
</dbReference>
<dbReference type="GO" id="GO:0009451">
    <property type="term" value="P:RNA modification"/>
    <property type="evidence" value="ECO:0007669"/>
    <property type="project" value="InterPro"/>
</dbReference>
<proteinExistence type="predicted"/>
<accession>A0AAW1K5V3</accession>
<keyword evidence="4" id="KW-1185">Reference proteome</keyword>
<evidence type="ECO:0000313" key="3">
    <source>
        <dbReference type="EMBL" id="KAK9713524.1"/>
    </source>
</evidence>
<dbReference type="FunFam" id="1.25.40.10:FF:000344">
    <property type="entry name" value="Pentatricopeptide repeat-containing protein"/>
    <property type="match status" value="1"/>
</dbReference>
<feature type="repeat" description="PPR" evidence="2">
    <location>
        <begin position="286"/>
        <end position="320"/>
    </location>
</feature>
<dbReference type="AlphaFoldDB" id="A0AAW1K5V3"/>
<dbReference type="PROSITE" id="PS51375">
    <property type="entry name" value="PPR"/>
    <property type="match status" value="8"/>
</dbReference>
<dbReference type="GO" id="GO:0003729">
    <property type="term" value="F:mRNA binding"/>
    <property type="evidence" value="ECO:0007669"/>
    <property type="project" value="UniProtKB-ARBA"/>
</dbReference>
<dbReference type="PANTHER" id="PTHR47926">
    <property type="entry name" value="PENTATRICOPEPTIDE REPEAT-CONTAINING PROTEIN"/>
    <property type="match status" value="1"/>
</dbReference>
<dbReference type="Pfam" id="PF20431">
    <property type="entry name" value="E_motif"/>
    <property type="match status" value="1"/>
</dbReference>
<evidence type="ECO:0000256" key="2">
    <source>
        <dbReference type="PROSITE-ProRule" id="PRU00708"/>
    </source>
</evidence>
<evidence type="ECO:0008006" key="5">
    <source>
        <dbReference type="Google" id="ProtNLM"/>
    </source>
</evidence>